<accession>A0ABM5ZBC4</accession>
<reference evidence="2 3" key="1">
    <citation type="submission" date="2015-11" db="EMBL/GenBank/DDBJ databases">
        <title>Exploring the genomic traits of fungus-feeding bacterial genus Collimonas.</title>
        <authorList>
            <person name="Song C."/>
            <person name="Schmidt R."/>
            <person name="de Jager V."/>
            <person name="Krzyzanowska D."/>
            <person name="Jongedijk E."/>
            <person name="Cankar K."/>
            <person name="Beekwilder J."/>
            <person name="van Veen A."/>
            <person name="de Boer W."/>
            <person name="van Veen J.A."/>
            <person name="Garbeva P."/>
        </authorList>
    </citation>
    <scope>NUCLEOTIDE SEQUENCE [LARGE SCALE GENOMIC DNA]</scope>
    <source>
        <strain evidence="2 3">Ter291</strain>
    </source>
</reference>
<evidence type="ECO:0000256" key="1">
    <source>
        <dbReference type="SAM" id="MobiDB-lite"/>
    </source>
</evidence>
<name>A0ABM5ZBC4_9BURK</name>
<feature type="region of interest" description="Disordered" evidence="1">
    <location>
        <begin position="1"/>
        <end position="22"/>
    </location>
</feature>
<gene>
    <name evidence="2" type="ORF">CPter291_4115</name>
</gene>
<evidence type="ECO:0000313" key="3">
    <source>
        <dbReference type="Proteomes" id="UP000074914"/>
    </source>
</evidence>
<organism evidence="2 3">
    <name type="scientific">Collimonas pratensis</name>
    <dbReference type="NCBI Taxonomy" id="279113"/>
    <lineage>
        <taxon>Bacteria</taxon>
        <taxon>Pseudomonadati</taxon>
        <taxon>Pseudomonadota</taxon>
        <taxon>Betaproteobacteria</taxon>
        <taxon>Burkholderiales</taxon>
        <taxon>Oxalobacteraceae</taxon>
        <taxon>Collimonas</taxon>
    </lineage>
</organism>
<dbReference type="EMBL" id="CP013236">
    <property type="protein sequence ID" value="AMP16347.1"/>
    <property type="molecule type" value="Genomic_DNA"/>
</dbReference>
<dbReference type="Proteomes" id="UP000074914">
    <property type="component" value="Chromosome"/>
</dbReference>
<protein>
    <submittedName>
        <fullName evidence="2">Uncharacterized protein</fullName>
    </submittedName>
</protein>
<proteinExistence type="predicted"/>
<keyword evidence="3" id="KW-1185">Reference proteome</keyword>
<evidence type="ECO:0000313" key="2">
    <source>
        <dbReference type="EMBL" id="AMP16347.1"/>
    </source>
</evidence>
<sequence>MFQHGLAPVRQHGRTNKFKKTSMKAARDNVGWAGFSAHAVMLRKHPAWAQVPTLRLAAERKR</sequence>
<feature type="compositionally biased region" description="Basic residues" evidence="1">
    <location>
        <begin position="11"/>
        <end position="22"/>
    </location>
</feature>